<organism evidence="2 3">
    <name type="scientific">Calocera cornea HHB12733</name>
    <dbReference type="NCBI Taxonomy" id="1353952"/>
    <lineage>
        <taxon>Eukaryota</taxon>
        <taxon>Fungi</taxon>
        <taxon>Dikarya</taxon>
        <taxon>Basidiomycota</taxon>
        <taxon>Agaricomycotina</taxon>
        <taxon>Dacrymycetes</taxon>
        <taxon>Dacrymycetales</taxon>
        <taxon>Dacrymycetaceae</taxon>
        <taxon>Calocera</taxon>
    </lineage>
</organism>
<dbReference type="AlphaFoldDB" id="A0A165J3E6"/>
<feature type="region of interest" description="Disordered" evidence="1">
    <location>
        <begin position="113"/>
        <end position="134"/>
    </location>
</feature>
<reference evidence="2 3" key="1">
    <citation type="journal article" date="2016" name="Mol. Biol. Evol.">
        <title>Comparative Genomics of Early-Diverging Mushroom-Forming Fungi Provides Insights into the Origins of Lignocellulose Decay Capabilities.</title>
        <authorList>
            <person name="Nagy L.G."/>
            <person name="Riley R."/>
            <person name="Tritt A."/>
            <person name="Adam C."/>
            <person name="Daum C."/>
            <person name="Floudas D."/>
            <person name="Sun H."/>
            <person name="Yadav J.S."/>
            <person name="Pangilinan J."/>
            <person name="Larsson K.H."/>
            <person name="Matsuura K."/>
            <person name="Barry K."/>
            <person name="Labutti K."/>
            <person name="Kuo R."/>
            <person name="Ohm R.A."/>
            <person name="Bhattacharya S.S."/>
            <person name="Shirouzu T."/>
            <person name="Yoshinaga Y."/>
            <person name="Martin F.M."/>
            <person name="Grigoriev I.V."/>
            <person name="Hibbett D.S."/>
        </authorList>
    </citation>
    <scope>NUCLEOTIDE SEQUENCE [LARGE SCALE GENOMIC DNA]</scope>
    <source>
        <strain evidence="2 3">HHB12733</strain>
    </source>
</reference>
<feature type="compositionally biased region" description="Pro residues" evidence="1">
    <location>
        <begin position="182"/>
        <end position="194"/>
    </location>
</feature>
<evidence type="ECO:0000313" key="2">
    <source>
        <dbReference type="EMBL" id="KZT61320.1"/>
    </source>
</evidence>
<proteinExistence type="predicted"/>
<protein>
    <submittedName>
        <fullName evidence="2">Uncharacterized protein</fullName>
    </submittedName>
</protein>
<keyword evidence="3" id="KW-1185">Reference proteome</keyword>
<gene>
    <name evidence="2" type="ORF">CALCODRAFT_26392</name>
</gene>
<dbReference type="InParanoid" id="A0A165J3E6"/>
<dbReference type="EMBL" id="KV423924">
    <property type="protein sequence ID" value="KZT61320.1"/>
    <property type="molecule type" value="Genomic_DNA"/>
</dbReference>
<sequence>MPMPSSPAGGAASGTGHDACLSPARVTPVRSFRAEMGASALRVRVGGRAEPDGTWAPPRPPPSPRARLGLHQTRRSLARKRARGERDCCCCDCWWTPDWSRTRRGDRYCSAHTGSPGRIAPPSSPSPLARPHSLTTHGLSILPAFSTPSPCGLRQPSSRDPACNVLPLFCTHKRGQLRLVGPPHPYPHPHPPTRPGYGQRLRLPAPGPSPNPRGCRRGRAVLRRLLLRGRRFCLPP</sequence>
<feature type="region of interest" description="Disordered" evidence="1">
    <location>
        <begin position="37"/>
        <end position="72"/>
    </location>
</feature>
<accession>A0A165J3E6</accession>
<feature type="compositionally biased region" description="Low complexity" evidence="1">
    <location>
        <begin position="1"/>
        <end position="10"/>
    </location>
</feature>
<evidence type="ECO:0000313" key="3">
    <source>
        <dbReference type="Proteomes" id="UP000076842"/>
    </source>
</evidence>
<name>A0A165J3E6_9BASI</name>
<evidence type="ECO:0000256" key="1">
    <source>
        <dbReference type="SAM" id="MobiDB-lite"/>
    </source>
</evidence>
<dbReference type="Proteomes" id="UP000076842">
    <property type="component" value="Unassembled WGS sequence"/>
</dbReference>
<feature type="region of interest" description="Disordered" evidence="1">
    <location>
        <begin position="1"/>
        <end position="22"/>
    </location>
</feature>
<feature type="region of interest" description="Disordered" evidence="1">
    <location>
        <begin position="180"/>
        <end position="216"/>
    </location>
</feature>